<evidence type="ECO:0000256" key="1">
    <source>
        <dbReference type="SAM" id="MobiDB-lite"/>
    </source>
</evidence>
<proteinExistence type="predicted"/>
<reference evidence="2 3" key="1">
    <citation type="submission" date="2019-09" db="EMBL/GenBank/DDBJ databases">
        <authorList>
            <person name="Chandra G."/>
            <person name="Truman W A."/>
        </authorList>
    </citation>
    <scope>NUCLEOTIDE SEQUENCE [LARGE SCALE GENOMIC DNA]</scope>
    <source>
        <strain evidence="2">PS691</strain>
    </source>
</reference>
<name>A0A5E7B588_PSEFL</name>
<dbReference type="Proteomes" id="UP000337909">
    <property type="component" value="Unassembled WGS sequence"/>
</dbReference>
<dbReference type="Pfam" id="PF11120">
    <property type="entry name" value="CBP_BcsF"/>
    <property type="match status" value="1"/>
</dbReference>
<gene>
    <name evidence="2" type="ORF">PS691_01309</name>
</gene>
<evidence type="ECO:0000313" key="2">
    <source>
        <dbReference type="EMBL" id="VVN83894.1"/>
    </source>
</evidence>
<dbReference type="OrthoDB" id="7018847at2"/>
<evidence type="ECO:0000313" key="3">
    <source>
        <dbReference type="Proteomes" id="UP000337909"/>
    </source>
</evidence>
<dbReference type="InterPro" id="IPR019995">
    <property type="entry name" value="Cellulose_BcsF/YhjT"/>
</dbReference>
<dbReference type="AlphaFoldDB" id="A0A5E7B588"/>
<sequence>MMYSELLQVIAASSLLTLALVLLLSRFSQRIKHGLERYLGPRYLKSRGVRRRTTPQPVQSEPHEPS</sequence>
<evidence type="ECO:0008006" key="4">
    <source>
        <dbReference type="Google" id="ProtNLM"/>
    </source>
</evidence>
<dbReference type="RefSeq" id="WP_150641379.1">
    <property type="nucleotide sequence ID" value="NZ_CABVHQ010000009.1"/>
</dbReference>
<accession>A0A5E7B588</accession>
<dbReference type="EMBL" id="CABVHQ010000009">
    <property type="protein sequence ID" value="VVN83894.1"/>
    <property type="molecule type" value="Genomic_DNA"/>
</dbReference>
<feature type="region of interest" description="Disordered" evidence="1">
    <location>
        <begin position="46"/>
        <end position="66"/>
    </location>
</feature>
<protein>
    <recommendedName>
        <fullName evidence="4">Cellulose biosynthesis protein BcsF</fullName>
    </recommendedName>
</protein>
<organism evidence="2 3">
    <name type="scientific">Pseudomonas fluorescens</name>
    <dbReference type="NCBI Taxonomy" id="294"/>
    <lineage>
        <taxon>Bacteria</taxon>
        <taxon>Pseudomonadati</taxon>
        <taxon>Pseudomonadota</taxon>
        <taxon>Gammaproteobacteria</taxon>
        <taxon>Pseudomonadales</taxon>
        <taxon>Pseudomonadaceae</taxon>
        <taxon>Pseudomonas</taxon>
    </lineage>
</organism>